<dbReference type="InterPro" id="IPR051928">
    <property type="entry name" value="NorD/CobT"/>
</dbReference>
<dbReference type="SMART" id="SM00327">
    <property type="entry name" value="VWA"/>
    <property type="match status" value="1"/>
</dbReference>
<evidence type="ECO:0000256" key="1">
    <source>
        <dbReference type="SAM" id="MobiDB-lite"/>
    </source>
</evidence>
<evidence type="ECO:0000313" key="3">
    <source>
        <dbReference type="EMBL" id="CDM66057.1"/>
    </source>
</evidence>
<dbReference type="InterPro" id="IPR002035">
    <property type="entry name" value="VWF_A"/>
</dbReference>
<dbReference type="SUPFAM" id="SSF53300">
    <property type="entry name" value="vWA-like"/>
    <property type="match status" value="1"/>
</dbReference>
<accession>A0A0B6WZA6</accession>
<dbReference type="PROSITE" id="PS50234">
    <property type="entry name" value="VWFA"/>
    <property type="match status" value="1"/>
</dbReference>
<dbReference type="PANTHER" id="PTHR41248">
    <property type="entry name" value="NORD PROTEIN"/>
    <property type="match status" value="1"/>
</dbReference>
<dbReference type="STRING" id="454194.PYK22_02067"/>
<evidence type="ECO:0000259" key="2">
    <source>
        <dbReference type="PROSITE" id="PS50234"/>
    </source>
</evidence>
<dbReference type="Proteomes" id="UP000031518">
    <property type="component" value="Unassembled WGS sequence"/>
</dbReference>
<evidence type="ECO:0000313" key="4">
    <source>
        <dbReference type="Proteomes" id="UP000031518"/>
    </source>
</evidence>
<proteinExistence type="predicted"/>
<name>A0A0B6WZA6_9BACT</name>
<dbReference type="EMBL" id="CBXV010000007">
    <property type="protein sequence ID" value="CDM66057.1"/>
    <property type="molecule type" value="Genomic_DNA"/>
</dbReference>
<dbReference type="AlphaFoldDB" id="A0A0B6WZA6"/>
<reference evidence="3 4" key="1">
    <citation type="submission" date="2013-12" db="EMBL/GenBank/DDBJ databases">
        <authorList>
            <person name="Stott M."/>
        </authorList>
    </citation>
    <scope>NUCLEOTIDE SEQUENCE [LARGE SCALE GENOMIC DNA]</scope>
    <source>
        <strain evidence="3 4">K22</strain>
    </source>
</reference>
<keyword evidence="4" id="KW-1185">Reference proteome</keyword>
<reference evidence="3 4" key="2">
    <citation type="submission" date="2015-01" db="EMBL/GenBank/DDBJ databases">
        <title>Complete genome sequence of Pyrinomonas methylaliphatogenes type strain K22T.</title>
        <authorList>
            <person name="Lee K.C.Y."/>
            <person name="Power J.F."/>
            <person name="Dunfield P.F."/>
            <person name="Morgan X.C."/>
            <person name="Huttenhower C."/>
            <person name="Stott M.B."/>
        </authorList>
    </citation>
    <scope>NUCLEOTIDE SEQUENCE [LARGE SCALE GENOMIC DNA]</scope>
    <source>
        <strain evidence="3 4">K22</strain>
    </source>
</reference>
<feature type="region of interest" description="Disordered" evidence="1">
    <location>
        <begin position="635"/>
        <end position="658"/>
    </location>
</feature>
<feature type="compositionally biased region" description="Basic and acidic residues" evidence="1">
    <location>
        <begin position="635"/>
        <end position="655"/>
    </location>
</feature>
<protein>
    <submittedName>
        <fullName evidence="3">Nitric oxide reductase activation protein</fullName>
    </submittedName>
</protein>
<sequence length="1012" mass="114345">MRQSERAQRLDPPRETVPPQNFAVKEWFAHIAAKRERIECWQRAACGWSQISFHSFDSALDFLRAFRRILLRLNPADSIRWIDCSVRLARVDASLAAEFFRMGTDVILHAPSSLRSHLLALCINVTQIYGRDAMLDCLRAAMAITEGSSDQDVSARLIEVALKLSYGSLGYCCAFLQQATRTIRQWEAKGEAHKSFSLHLLDFVGRLPVKLAVDLFEASLPLLERAETGSPLAVTLGERLIQHTERFIAVDDDGAVRFFICGAKLARLEDVTLIDKWAALCDRFANVEGAAFHNFTTLAEGATENLVALALTHGSEGKAAVMAALDSAQLVAERSIVAASKCYEMSSALLARLSIDAYRDWVKRGLASFAESNKLIAYFAAESRASQKAIAETSDTLRLEDVLPVLKRYISMLTGKELPLIARPQKCDLLEPESDETIGLPPTIVGLGSAEERFRYYKVLAAQRAGQIEFGTHEMETERLRALGLELCRRFAHRPPASLNGETDWRTLINIFPQTALARRLFIILENARIEHLLRVRYRGLRRDLDWAQTLPKRARPLDQYILKYEPFLELLFVEALGSGARGVLDEEKRAWTEKVRAVLAAYVRKDGANVADTIRACLELYEYLDPEDPENALHWENERRRDVSPRSEKGKGMEDVEGQDGIGEMLRFEGRRGDAGQIRARPLAQAAWGAPATDLQVGAAMGGVAQPLDDVRLPNAFYYDEWDARIGDYRPRWCRVIEREWRADDRNFVKRARAEYAGLIKQVRNRFQLLRPVGLRRVRGQVDGDEIDLEAAIEYVVDHRAHRTPSDRIYVERQRRERETAVCFLLDMSGSTSARIAANKRVLDVEKEALLLMSEALEALGDAYAIYGFSSNGRTSISFYRFKDFDEPYSELIADRIGGAKWLANTRLGAAIRHATRRLNEQSVATRLLIILSDAQPTDDEYSDAHYAREDTRVALTEARASGVFPFCIAFDLRGDTQLDEMFGRNGYSIIQDTLRLPEKMPDIYRRLTTR</sequence>
<dbReference type="PANTHER" id="PTHR41248:SF1">
    <property type="entry name" value="NORD PROTEIN"/>
    <property type="match status" value="1"/>
</dbReference>
<dbReference type="Pfam" id="PF00092">
    <property type="entry name" value="VWA"/>
    <property type="match status" value="1"/>
</dbReference>
<dbReference type="InterPro" id="IPR036465">
    <property type="entry name" value="vWFA_dom_sf"/>
</dbReference>
<organism evidence="3 4">
    <name type="scientific">Pyrinomonas methylaliphatogenes</name>
    <dbReference type="NCBI Taxonomy" id="454194"/>
    <lineage>
        <taxon>Bacteria</taxon>
        <taxon>Pseudomonadati</taxon>
        <taxon>Acidobacteriota</taxon>
        <taxon>Blastocatellia</taxon>
        <taxon>Blastocatellales</taxon>
        <taxon>Pyrinomonadaceae</taxon>
        <taxon>Pyrinomonas</taxon>
    </lineage>
</organism>
<dbReference type="CDD" id="cd01454">
    <property type="entry name" value="vWA_norD_type"/>
    <property type="match status" value="1"/>
</dbReference>
<gene>
    <name evidence="3" type="ORF">PYK22_02067</name>
</gene>
<dbReference type="Gene3D" id="3.40.50.410">
    <property type="entry name" value="von Willebrand factor, type A domain"/>
    <property type="match status" value="1"/>
</dbReference>
<feature type="domain" description="VWFA" evidence="2">
    <location>
        <begin position="822"/>
        <end position="1009"/>
    </location>
</feature>